<dbReference type="EMBL" id="JAJNDB010000009">
    <property type="protein sequence ID" value="MCD2197649.1"/>
    <property type="molecule type" value="Genomic_DNA"/>
</dbReference>
<proteinExistence type="predicted"/>
<sequence>MATPQDGIERDVVVDGLRLHTRRRPGTTDTPLLLIHGIGGSMESWTPLLERLPDREVVMIDCPGVGRSERPRFPIRMPRIADLLVGALDELGVTRADVLGFSLGGVVAQEIAHRHPARVRRLVLVATICGLWVRPAGLTVQRALLSTERYRSREAAAREIPILAGGRTARDPDVLAAILADREGHPPSRLGYHFQQLAVLGWTSAPWLPRLRQQTLVLHGGEDPVVRVPNARLMAFLLRNATMEVVPGAGHMLLFDEPDKAAPILETFLASTPADVGHPLGDVDRARPAP</sequence>
<dbReference type="Gene3D" id="3.40.50.1820">
    <property type="entry name" value="alpha/beta hydrolase"/>
    <property type="match status" value="1"/>
</dbReference>
<feature type="domain" description="AB hydrolase-1" evidence="1">
    <location>
        <begin position="31"/>
        <end position="258"/>
    </location>
</feature>
<dbReference type="GO" id="GO:0016787">
    <property type="term" value="F:hydrolase activity"/>
    <property type="evidence" value="ECO:0007669"/>
    <property type="project" value="UniProtKB-KW"/>
</dbReference>
<name>A0ABS8PKZ4_9PSEU</name>
<comment type="caution">
    <text evidence="2">The sequence shown here is derived from an EMBL/GenBank/DDBJ whole genome shotgun (WGS) entry which is preliminary data.</text>
</comment>
<dbReference type="RefSeq" id="WP_230739883.1">
    <property type="nucleotide sequence ID" value="NZ_JAJNDB010000009.1"/>
</dbReference>
<evidence type="ECO:0000313" key="2">
    <source>
        <dbReference type="EMBL" id="MCD2197649.1"/>
    </source>
</evidence>
<dbReference type="InterPro" id="IPR029058">
    <property type="entry name" value="AB_hydrolase_fold"/>
</dbReference>
<dbReference type="PANTHER" id="PTHR43798">
    <property type="entry name" value="MONOACYLGLYCEROL LIPASE"/>
    <property type="match status" value="1"/>
</dbReference>
<dbReference type="Proteomes" id="UP001199469">
    <property type="component" value="Unassembled WGS sequence"/>
</dbReference>
<protein>
    <submittedName>
        <fullName evidence="2">Alpha/beta hydrolase</fullName>
    </submittedName>
</protein>
<organism evidence="2 3">
    <name type="scientific">Actinomycetospora endophytica</name>
    <dbReference type="NCBI Taxonomy" id="2291215"/>
    <lineage>
        <taxon>Bacteria</taxon>
        <taxon>Bacillati</taxon>
        <taxon>Actinomycetota</taxon>
        <taxon>Actinomycetes</taxon>
        <taxon>Pseudonocardiales</taxon>
        <taxon>Pseudonocardiaceae</taxon>
        <taxon>Actinomycetospora</taxon>
    </lineage>
</organism>
<dbReference type="PRINTS" id="PR00111">
    <property type="entry name" value="ABHYDROLASE"/>
</dbReference>
<dbReference type="PANTHER" id="PTHR43798:SF5">
    <property type="entry name" value="MONOACYLGLYCEROL LIPASE ABHD6"/>
    <property type="match status" value="1"/>
</dbReference>
<gene>
    <name evidence="2" type="ORF">LQ327_30185</name>
</gene>
<evidence type="ECO:0000313" key="3">
    <source>
        <dbReference type="Proteomes" id="UP001199469"/>
    </source>
</evidence>
<dbReference type="SUPFAM" id="SSF53474">
    <property type="entry name" value="alpha/beta-Hydrolases"/>
    <property type="match status" value="1"/>
</dbReference>
<keyword evidence="2" id="KW-0378">Hydrolase</keyword>
<dbReference type="InterPro" id="IPR050266">
    <property type="entry name" value="AB_hydrolase_sf"/>
</dbReference>
<evidence type="ECO:0000259" key="1">
    <source>
        <dbReference type="Pfam" id="PF00561"/>
    </source>
</evidence>
<accession>A0ABS8PKZ4</accession>
<dbReference type="InterPro" id="IPR000073">
    <property type="entry name" value="AB_hydrolase_1"/>
</dbReference>
<keyword evidence="3" id="KW-1185">Reference proteome</keyword>
<reference evidence="2 3" key="1">
    <citation type="submission" date="2021-11" db="EMBL/GenBank/DDBJ databases">
        <title>Draft genome sequence of Actinomycetospora sp. SF1 isolated from the rhizosphere soil.</title>
        <authorList>
            <person name="Duangmal K."/>
            <person name="Chantavorakit T."/>
        </authorList>
    </citation>
    <scope>NUCLEOTIDE SEQUENCE [LARGE SCALE GENOMIC DNA]</scope>
    <source>
        <strain evidence="2 3">TBRC 5722</strain>
    </source>
</reference>
<dbReference type="Pfam" id="PF00561">
    <property type="entry name" value="Abhydrolase_1"/>
    <property type="match status" value="1"/>
</dbReference>